<evidence type="ECO:0000313" key="3">
    <source>
        <dbReference type="RefSeq" id="XP_035699964.1"/>
    </source>
</evidence>
<keyword evidence="2" id="KW-1185">Reference proteome</keyword>
<dbReference type="Proteomes" id="UP000001554">
    <property type="component" value="Chromosome 15"/>
</dbReference>
<proteinExistence type="predicted"/>
<evidence type="ECO:0000313" key="2">
    <source>
        <dbReference type="Proteomes" id="UP000001554"/>
    </source>
</evidence>
<dbReference type="KEGG" id="bfo:118432485"/>
<gene>
    <name evidence="3" type="primary">LOC118432485</name>
</gene>
<feature type="transmembrane region" description="Helical" evidence="1">
    <location>
        <begin position="64"/>
        <end position="95"/>
    </location>
</feature>
<keyword evidence="1" id="KW-0812">Transmembrane</keyword>
<reference evidence="2" key="1">
    <citation type="journal article" date="2020" name="Nat. Ecol. Evol.">
        <title>Deeply conserved synteny resolves early events in vertebrate evolution.</title>
        <authorList>
            <person name="Simakov O."/>
            <person name="Marletaz F."/>
            <person name="Yue J.X."/>
            <person name="O'Connell B."/>
            <person name="Jenkins J."/>
            <person name="Brandt A."/>
            <person name="Calef R."/>
            <person name="Tung C.H."/>
            <person name="Huang T.K."/>
            <person name="Schmutz J."/>
            <person name="Satoh N."/>
            <person name="Yu J.K."/>
            <person name="Putnam N.H."/>
            <person name="Green R.E."/>
            <person name="Rokhsar D.S."/>
        </authorList>
    </citation>
    <scope>NUCLEOTIDE SEQUENCE [LARGE SCALE GENOMIC DNA]</scope>
    <source>
        <strain evidence="2">S238N-H82</strain>
    </source>
</reference>
<evidence type="ECO:0000256" key="1">
    <source>
        <dbReference type="SAM" id="Phobius"/>
    </source>
</evidence>
<organism evidence="2 3">
    <name type="scientific">Branchiostoma floridae</name>
    <name type="common">Florida lancelet</name>
    <name type="synonym">Amphioxus</name>
    <dbReference type="NCBI Taxonomy" id="7739"/>
    <lineage>
        <taxon>Eukaryota</taxon>
        <taxon>Metazoa</taxon>
        <taxon>Chordata</taxon>
        <taxon>Cephalochordata</taxon>
        <taxon>Leptocardii</taxon>
        <taxon>Amphioxiformes</taxon>
        <taxon>Branchiostomatidae</taxon>
        <taxon>Branchiostoma</taxon>
    </lineage>
</organism>
<feature type="transmembrane region" description="Helical" evidence="1">
    <location>
        <begin position="29"/>
        <end position="52"/>
    </location>
</feature>
<keyword evidence="1" id="KW-0472">Membrane</keyword>
<dbReference type="GeneID" id="118432485"/>
<dbReference type="InterPro" id="IPR051223">
    <property type="entry name" value="Polycystin"/>
</dbReference>
<name>A0A9J7MFP7_BRAFL</name>
<dbReference type="PANTHER" id="PTHR10877">
    <property type="entry name" value="POLYCYSTIN FAMILY MEMBER"/>
    <property type="match status" value="1"/>
</dbReference>
<accession>A0A9J7MFP7</accession>
<reference evidence="3" key="2">
    <citation type="submission" date="2025-08" db="UniProtKB">
        <authorList>
            <consortium name="RefSeq"/>
        </authorList>
    </citation>
    <scope>IDENTIFICATION</scope>
    <source>
        <strain evidence="3">S238N-H82</strain>
        <tissue evidence="3">Testes</tissue>
    </source>
</reference>
<dbReference type="AlphaFoldDB" id="A0A9J7MFP7"/>
<protein>
    <submittedName>
        <fullName evidence="3">Polycystic kidney disease protein 1-like 2</fullName>
    </submittedName>
</protein>
<keyword evidence="1" id="KW-1133">Transmembrane helix</keyword>
<dbReference type="PANTHER" id="PTHR10877:SF194">
    <property type="entry name" value="LOCATION OF VULVA DEFECTIVE 1"/>
    <property type="match status" value="1"/>
</dbReference>
<dbReference type="RefSeq" id="XP_035699964.1">
    <property type="nucleotide sequence ID" value="XM_035844071.1"/>
</dbReference>
<sequence>MSSIFTEVNEKYAVLDDPENATPGLLPWWFAYIGFILVFVTTNTAAFFVMLYTFEFGREKSEAWLLIFLTSFLSDLLLLQPVKILAMAALFSVFFKKANKEDEVKRSDVKKYGEMVAGQKQVMTLTPFHAFSESTLDSSRTILSNSVSVF</sequence>